<keyword evidence="3" id="KW-1185">Reference proteome</keyword>
<feature type="region of interest" description="Disordered" evidence="1">
    <location>
        <begin position="53"/>
        <end position="104"/>
    </location>
</feature>
<name>A0A8X7PB25_BRACI</name>
<reference evidence="2 3" key="1">
    <citation type="submission" date="2020-02" db="EMBL/GenBank/DDBJ databases">
        <authorList>
            <person name="Ma Q."/>
            <person name="Huang Y."/>
            <person name="Song X."/>
            <person name="Pei D."/>
        </authorList>
    </citation>
    <scope>NUCLEOTIDE SEQUENCE [LARGE SCALE GENOMIC DNA]</scope>
    <source>
        <strain evidence="2">Sxm20200214</strain>
        <tissue evidence="2">Leaf</tissue>
    </source>
</reference>
<dbReference type="OrthoDB" id="1129056at2759"/>
<gene>
    <name evidence="2" type="ORF">Bca52824_087111</name>
</gene>
<evidence type="ECO:0000313" key="2">
    <source>
        <dbReference type="EMBL" id="KAG2247483.1"/>
    </source>
</evidence>
<organism evidence="2 3">
    <name type="scientific">Brassica carinata</name>
    <name type="common">Ethiopian mustard</name>
    <name type="synonym">Abyssinian cabbage</name>
    <dbReference type="NCBI Taxonomy" id="52824"/>
    <lineage>
        <taxon>Eukaryota</taxon>
        <taxon>Viridiplantae</taxon>
        <taxon>Streptophyta</taxon>
        <taxon>Embryophyta</taxon>
        <taxon>Tracheophyta</taxon>
        <taxon>Spermatophyta</taxon>
        <taxon>Magnoliopsida</taxon>
        <taxon>eudicotyledons</taxon>
        <taxon>Gunneridae</taxon>
        <taxon>Pentapetalae</taxon>
        <taxon>rosids</taxon>
        <taxon>malvids</taxon>
        <taxon>Brassicales</taxon>
        <taxon>Brassicaceae</taxon>
        <taxon>Brassiceae</taxon>
        <taxon>Brassica</taxon>
    </lineage>
</organism>
<dbReference type="AlphaFoldDB" id="A0A8X7PB25"/>
<feature type="compositionally biased region" description="Polar residues" evidence="1">
    <location>
        <begin position="74"/>
        <end position="85"/>
    </location>
</feature>
<sequence length="154" mass="16680">MSPHYRDLVLRTEQGHEDTMMGLLPGDRVLHDDAVSDCSYRTFDNEGDANSLVSVSLSDSSPPSTPTPLPTPSFEATPSGSNFETDPSEGSYDQTPVHMSSSPDPYFMDIEVDVHMKGLEFLQVKERTAACAESAEAAGHLSPKPSFVLSETLT</sequence>
<feature type="compositionally biased region" description="Low complexity" evidence="1">
    <location>
        <begin position="53"/>
        <end position="62"/>
    </location>
</feature>
<feature type="compositionally biased region" description="Polar residues" evidence="1">
    <location>
        <begin position="91"/>
        <end position="103"/>
    </location>
</feature>
<evidence type="ECO:0000313" key="3">
    <source>
        <dbReference type="Proteomes" id="UP000886595"/>
    </source>
</evidence>
<proteinExistence type="predicted"/>
<accession>A0A8X7PB25</accession>
<evidence type="ECO:0000256" key="1">
    <source>
        <dbReference type="SAM" id="MobiDB-lite"/>
    </source>
</evidence>
<comment type="caution">
    <text evidence="2">The sequence shown here is derived from an EMBL/GenBank/DDBJ whole genome shotgun (WGS) entry which is preliminary data.</text>
</comment>
<protein>
    <submittedName>
        <fullName evidence="2">Uncharacterized protein</fullName>
    </submittedName>
</protein>
<dbReference type="EMBL" id="JAAMPC010000017">
    <property type="protein sequence ID" value="KAG2247483.1"/>
    <property type="molecule type" value="Genomic_DNA"/>
</dbReference>
<dbReference type="Proteomes" id="UP000886595">
    <property type="component" value="Unassembled WGS sequence"/>
</dbReference>